<reference evidence="16 17" key="1">
    <citation type="submission" date="2017-02" db="EMBL/GenBank/DDBJ databases">
        <authorList>
            <person name="Peterson S.W."/>
        </authorList>
    </citation>
    <scope>NUCLEOTIDE SEQUENCE [LARGE SCALE GENOMIC DNA]</scope>
    <source>
        <strain evidence="16 17">ATCC 700028</strain>
    </source>
</reference>
<keyword evidence="8" id="KW-0133">Cell shape</keyword>
<dbReference type="Proteomes" id="UP000191153">
    <property type="component" value="Unassembled WGS sequence"/>
</dbReference>
<evidence type="ECO:0000256" key="12">
    <source>
        <dbReference type="ARBA" id="ARBA00023316"/>
    </source>
</evidence>
<evidence type="ECO:0000256" key="2">
    <source>
        <dbReference type="ARBA" id="ARBA00004236"/>
    </source>
</evidence>
<keyword evidence="3" id="KW-1003">Cell membrane</keyword>
<dbReference type="SUPFAM" id="SSF56601">
    <property type="entry name" value="beta-lactamase/transpeptidase-like"/>
    <property type="match status" value="1"/>
</dbReference>
<evidence type="ECO:0000256" key="11">
    <source>
        <dbReference type="ARBA" id="ARBA00023136"/>
    </source>
</evidence>
<name>A0A1T4NYB3_9FUSO</name>
<dbReference type="GO" id="GO:0008360">
    <property type="term" value="P:regulation of cell shape"/>
    <property type="evidence" value="ECO:0007669"/>
    <property type="project" value="UniProtKB-KW"/>
</dbReference>
<keyword evidence="5" id="KW-0645">Protease</keyword>
<organism evidence="16 17">
    <name type="scientific">Cetobacterium ceti</name>
    <dbReference type="NCBI Taxonomy" id="180163"/>
    <lineage>
        <taxon>Bacteria</taxon>
        <taxon>Fusobacteriati</taxon>
        <taxon>Fusobacteriota</taxon>
        <taxon>Fusobacteriia</taxon>
        <taxon>Fusobacteriales</taxon>
        <taxon>Fusobacteriaceae</taxon>
        <taxon>Cetobacterium</taxon>
    </lineage>
</organism>
<dbReference type="Pfam" id="PF00905">
    <property type="entry name" value="Transpeptidase"/>
    <property type="match status" value="1"/>
</dbReference>
<dbReference type="Pfam" id="PF03717">
    <property type="entry name" value="PBP_dimer"/>
    <property type="match status" value="1"/>
</dbReference>
<dbReference type="GO" id="GO:0009002">
    <property type="term" value="F:serine-type D-Ala-D-Ala carboxypeptidase activity"/>
    <property type="evidence" value="ECO:0007669"/>
    <property type="project" value="InterPro"/>
</dbReference>
<evidence type="ECO:0000256" key="10">
    <source>
        <dbReference type="ARBA" id="ARBA00022989"/>
    </source>
</evidence>
<dbReference type="InterPro" id="IPR005311">
    <property type="entry name" value="PBP_dimer"/>
</dbReference>
<evidence type="ECO:0000256" key="9">
    <source>
        <dbReference type="ARBA" id="ARBA00022984"/>
    </source>
</evidence>
<evidence type="ECO:0000256" key="3">
    <source>
        <dbReference type="ARBA" id="ARBA00022475"/>
    </source>
</evidence>
<keyword evidence="6 13" id="KW-0812">Transmembrane</keyword>
<dbReference type="Gene3D" id="3.40.710.10">
    <property type="entry name" value="DD-peptidase/beta-lactamase superfamily"/>
    <property type="match status" value="1"/>
</dbReference>
<dbReference type="GO" id="GO:0009252">
    <property type="term" value="P:peptidoglycan biosynthetic process"/>
    <property type="evidence" value="ECO:0007669"/>
    <property type="project" value="UniProtKB-KW"/>
</dbReference>
<dbReference type="PANTHER" id="PTHR30627:SF2">
    <property type="entry name" value="PEPTIDOGLYCAN D,D-TRANSPEPTIDASE MRDA"/>
    <property type="match status" value="1"/>
</dbReference>
<evidence type="ECO:0000256" key="1">
    <source>
        <dbReference type="ARBA" id="ARBA00004167"/>
    </source>
</evidence>
<dbReference type="GO" id="GO:0005886">
    <property type="term" value="C:plasma membrane"/>
    <property type="evidence" value="ECO:0007669"/>
    <property type="project" value="UniProtKB-SubCell"/>
</dbReference>
<evidence type="ECO:0000256" key="4">
    <source>
        <dbReference type="ARBA" id="ARBA00022519"/>
    </source>
</evidence>
<dbReference type="Gene3D" id="3.30.1390.30">
    <property type="entry name" value="Penicillin-binding protein 2a, domain 3"/>
    <property type="match status" value="1"/>
</dbReference>
<dbReference type="SUPFAM" id="SSF56519">
    <property type="entry name" value="Penicillin binding protein dimerisation domain"/>
    <property type="match status" value="1"/>
</dbReference>
<keyword evidence="11 13" id="KW-0472">Membrane</keyword>
<feature type="domain" description="Penicillin-binding protein dimerisation" evidence="15">
    <location>
        <begin position="61"/>
        <end position="227"/>
    </location>
</feature>
<gene>
    <name evidence="16" type="ORF">SAMN02745174_01718</name>
</gene>
<keyword evidence="9" id="KW-0573">Peptidoglycan synthesis</keyword>
<keyword evidence="7" id="KW-0378">Hydrolase</keyword>
<dbReference type="InterPro" id="IPR001460">
    <property type="entry name" value="PCN-bd_Tpept"/>
</dbReference>
<dbReference type="GO" id="GO:0006508">
    <property type="term" value="P:proteolysis"/>
    <property type="evidence" value="ECO:0007669"/>
    <property type="project" value="UniProtKB-KW"/>
</dbReference>
<dbReference type="InterPro" id="IPR012338">
    <property type="entry name" value="Beta-lactam/transpept-like"/>
</dbReference>
<dbReference type="Gene3D" id="3.90.1310.10">
    <property type="entry name" value="Penicillin-binding protein 2a (Domain 2)"/>
    <property type="match status" value="1"/>
</dbReference>
<keyword evidence="10 13" id="KW-1133">Transmembrane helix</keyword>
<dbReference type="GO" id="GO:0016740">
    <property type="term" value="F:transferase activity"/>
    <property type="evidence" value="ECO:0007669"/>
    <property type="project" value="UniProtKB-KW"/>
</dbReference>
<sequence length="595" mass="68302">MKKKDIGIRLGNSTASRSIYFHGLVVLVFALLGLRMFYLQVYQEKKYKYLSERNRVKFRRIDAPRGNIYDSRNELLVTNGAGYRLVYLNERKIDEKTLKEISQLTGYDEEYIAKRVKYGEIFPYTRENVLIEDLDPHKALKIMEKLSDYPYLQVQTYSKRKYLFDTLASHVLGYVKKISVKEYEELKDKGYTPRDKIGKEGVEKVYDEDLQGKDGYDYIEVNALNRAQKIIRNQPPVSGQDLHLTLDMRLQRYMENVFKEGKYTGAFIALEAKTGKVITMVSYPNYSLTTFSSQISYDEWNKILHDPRRPLSNKAISGEYPPGSTFKPFIAFSFLKDGLDPNFKIFDNGYYQIGKWKWRAWKRGGHGYVDMKKSIVESVNPYYYKFADDYGYEGMVNVTKSFGFGKDTGIDVSGEKNGVLPTPEWKKKTWNQGWFKGDTINMSIGQGYVLTSPMQIAVAYSILANRGVAYKPHVVDYLERDGKKEYIKPEVLYKVNYPASYYRVMNDAMEGVVDLKDGTGKVLRTPGLEIAAKSGSAQNSRYEKTHAWIAGYFPAKNPQIVFTVLLEGAGGGGSEAGPVAKKFIDKYLEYYGKEN</sequence>
<dbReference type="AlphaFoldDB" id="A0A1T4NYB3"/>
<feature type="domain" description="Penicillin-binding protein transpeptidase" evidence="14">
    <location>
        <begin position="265"/>
        <end position="584"/>
    </location>
</feature>
<evidence type="ECO:0000256" key="7">
    <source>
        <dbReference type="ARBA" id="ARBA00022801"/>
    </source>
</evidence>
<dbReference type="InterPro" id="IPR017790">
    <property type="entry name" value="Penicillin-binding_protein_2"/>
</dbReference>
<dbReference type="RefSeq" id="WP_078694188.1">
    <property type="nucleotide sequence ID" value="NZ_FUWX01000012.1"/>
</dbReference>
<keyword evidence="17" id="KW-1185">Reference proteome</keyword>
<dbReference type="GO" id="GO:0071555">
    <property type="term" value="P:cell wall organization"/>
    <property type="evidence" value="ECO:0007669"/>
    <property type="project" value="UniProtKB-KW"/>
</dbReference>
<dbReference type="EMBL" id="FUWX01000012">
    <property type="protein sequence ID" value="SJZ84205.1"/>
    <property type="molecule type" value="Genomic_DNA"/>
</dbReference>
<dbReference type="InterPro" id="IPR036138">
    <property type="entry name" value="PBP_dimer_sf"/>
</dbReference>
<dbReference type="GO" id="GO:0071972">
    <property type="term" value="F:peptidoglycan L,D-transpeptidase activity"/>
    <property type="evidence" value="ECO:0007669"/>
    <property type="project" value="TreeGrafter"/>
</dbReference>
<evidence type="ECO:0000256" key="8">
    <source>
        <dbReference type="ARBA" id="ARBA00022960"/>
    </source>
</evidence>
<accession>A0A1T4NYB3</accession>
<proteinExistence type="predicted"/>
<comment type="subcellular location">
    <subcellularLocation>
        <location evidence="2">Cell membrane</location>
    </subcellularLocation>
    <subcellularLocation>
        <location evidence="1">Membrane</location>
        <topology evidence="1">Single-pass membrane protein</topology>
    </subcellularLocation>
</comment>
<dbReference type="GO" id="GO:0008658">
    <property type="term" value="F:penicillin binding"/>
    <property type="evidence" value="ECO:0007669"/>
    <property type="project" value="InterPro"/>
</dbReference>
<protein>
    <submittedName>
        <fullName evidence="16">Peptidoglycan glycosyltransferase</fullName>
    </submittedName>
</protein>
<dbReference type="PANTHER" id="PTHR30627">
    <property type="entry name" value="PEPTIDOGLYCAN D,D-TRANSPEPTIDASE"/>
    <property type="match status" value="1"/>
</dbReference>
<evidence type="ECO:0000256" key="5">
    <source>
        <dbReference type="ARBA" id="ARBA00022670"/>
    </source>
</evidence>
<dbReference type="STRING" id="180163.SAMN02745174_01718"/>
<dbReference type="InterPro" id="IPR050515">
    <property type="entry name" value="Beta-lactam/transpept"/>
</dbReference>
<keyword evidence="12" id="KW-0961">Cell wall biogenesis/degradation</keyword>
<evidence type="ECO:0000259" key="14">
    <source>
        <dbReference type="Pfam" id="PF00905"/>
    </source>
</evidence>
<evidence type="ECO:0000256" key="13">
    <source>
        <dbReference type="SAM" id="Phobius"/>
    </source>
</evidence>
<keyword evidence="4" id="KW-0997">Cell inner membrane</keyword>
<dbReference type="OrthoDB" id="9770103at2"/>
<evidence type="ECO:0000256" key="6">
    <source>
        <dbReference type="ARBA" id="ARBA00022692"/>
    </source>
</evidence>
<dbReference type="NCBIfam" id="TIGR03423">
    <property type="entry name" value="pbp2_mrdA"/>
    <property type="match status" value="1"/>
</dbReference>
<feature type="transmembrane region" description="Helical" evidence="13">
    <location>
        <begin position="20"/>
        <end position="38"/>
    </location>
</feature>
<keyword evidence="16" id="KW-0808">Transferase</keyword>
<evidence type="ECO:0000313" key="17">
    <source>
        <dbReference type="Proteomes" id="UP000191153"/>
    </source>
</evidence>
<evidence type="ECO:0000259" key="15">
    <source>
        <dbReference type="Pfam" id="PF03717"/>
    </source>
</evidence>
<evidence type="ECO:0000313" key="16">
    <source>
        <dbReference type="EMBL" id="SJZ84205.1"/>
    </source>
</evidence>